<dbReference type="GO" id="GO:0007166">
    <property type="term" value="P:cell surface receptor signaling pathway"/>
    <property type="evidence" value="ECO:0007669"/>
    <property type="project" value="InterPro"/>
</dbReference>
<dbReference type="GO" id="GO:0045059">
    <property type="term" value="P:positive thymic T cell selection"/>
    <property type="evidence" value="ECO:0007669"/>
    <property type="project" value="TreeGrafter"/>
</dbReference>
<feature type="transmembrane region" description="Helical" evidence="11">
    <location>
        <begin position="319"/>
        <end position="344"/>
    </location>
</feature>
<evidence type="ECO:0000256" key="6">
    <source>
        <dbReference type="ARBA" id="ARBA00022989"/>
    </source>
</evidence>
<dbReference type="GO" id="GO:0009897">
    <property type="term" value="C:external side of plasma membrane"/>
    <property type="evidence" value="ECO:0007669"/>
    <property type="project" value="TreeGrafter"/>
</dbReference>
<evidence type="ECO:0000256" key="11">
    <source>
        <dbReference type="SAM" id="Phobius"/>
    </source>
</evidence>
<evidence type="ECO:0000256" key="2">
    <source>
        <dbReference type="ARBA" id="ARBA00022475"/>
    </source>
</evidence>
<keyword evidence="3 11" id="KW-0812">Transmembrane</keyword>
<dbReference type="InterPro" id="IPR003110">
    <property type="entry name" value="Phos_immunorcpt_sig_ITAM"/>
</dbReference>
<evidence type="ECO:0000256" key="9">
    <source>
        <dbReference type="ARBA" id="ARBA00023319"/>
    </source>
</evidence>
<dbReference type="InterPro" id="IPR015484">
    <property type="entry name" value="CD3_esu/gsu/dsu"/>
</dbReference>
<keyword evidence="7 11" id="KW-0472">Membrane</keyword>
<reference evidence="12" key="1">
    <citation type="submission" date="2025-08" db="UniProtKB">
        <authorList>
            <consortium name="Ensembl"/>
        </authorList>
    </citation>
    <scope>IDENTIFICATION</scope>
</reference>
<evidence type="ECO:0000256" key="7">
    <source>
        <dbReference type="ARBA" id="ARBA00023136"/>
    </source>
</evidence>
<feature type="compositionally biased region" description="Basic and acidic residues" evidence="10">
    <location>
        <begin position="182"/>
        <end position="208"/>
    </location>
</feature>
<keyword evidence="13" id="KW-1185">Reference proteome</keyword>
<dbReference type="GeneTree" id="ENSGT00940000153312"/>
<sequence length="396" mass="43746">MCSSQGKGGGWGSFPELLCKRAIQSACRECAWGLGDSRPASQGQLPLPEWVGRRGWAGLQQTGPECLLGILPAEPSGPGKHRPLCQTLPKERGTLCFSPRCLGAEPPPHRLMTLSSLSAPPHRKGTDRLQRLLQLRLEIPGNRQLRTRRDWTAEGALQAHVGPVQCFQGARGERFQSRHRPERCGKKQREGECRGRARRHLAEGRKGPEPPLPGGGRCPLGAEGKEAAEQVAAPTARQAEGQVEEIKVELSLGKVFLTCPGKEFNWWDMKSDRGRTKTLNFSTPDDQLERGWNFFCGQKNAKFWKIYLQIKGCKDCVELSFGLGAGIVVADLLLTLGVLLLVYFCSQKQQALFRPGAPRRLQGQQTDQPPPVPNPDYEPIRKGQREVYAGLEPQAS</sequence>
<dbReference type="AlphaFoldDB" id="A0A670Y567"/>
<evidence type="ECO:0000313" key="12">
    <source>
        <dbReference type="Ensembl" id="ENSPTXP00000007149.1"/>
    </source>
</evidence>
<keyword evidence="6 11" id="KW-1133">Transmembrane helix</keyword>
<evidence type="ECO:0000313" key="13">
    <source>
        <dbReference type="Proteomes" id="UP000472273"/>
    </source>
</evidence>
<comment type="subcellular location">
    <subcellularLocation>
        <location evidence="1">Cell membrane</location>
        <topology evidence="1">Single-pass type I membrane protein</topology>
    </subcellularLocation>
</comment>
<evidence type="ECO:0000256" key="5">
    <source>
        <dbReference type="ARBA" id="ARBA00022859"/>
    </source>
</evidence>
<dbReference type="GO" id="GO:0004888">
    <property type="term" value="F:transmembrane signaling receptor activity"/>
    <property type="evidence" value="ECO:0007669"/>
    <property type="project" value="InterPro"/>
</dbReference>
<evidence type="ECO:0000256" key="10">
    <source>
        <dbReference type="SAM" id="MobiDB-lite"/>
    </source>
</evidence>
<keyword evidence="4" id="KW-0732">Signal</keyword>
<protein>
    <recommendedName>
        <fullName evidence="14">T-cell surface glycoprotein CD3 epsilon chain</fullName>
    </recommendedName>
</protein>
<dbReference type="Ensembl" id="ENSPTXT00000007393.1">
    <property type="protein sequence ID" value="ENSPTXP00000007149.1"/>
    <property type="gene ID" value="ENSPTXG00000005206.1"/>
</dbReference>
<evidence type="ECO:0000256" key="4">
    <source>
        <dbReference type="ARBA" id="ARBA00022729"/>
    </source>
</evidence>
<name>A0A670Y567_PSETE</name>
<accession>A0A670Y567</accession>
<dbReference type="PANTHER" id="PTHR10570">
    <property type="entry name" value="T-CELL SURFACE GLYCOPROTEIN CD3 GAMMA CHAIN / DELTA CHAIN"/>
    <property type="match status" value="1"/>
</dbReference>
<keyword evidence="8" id="KW-0675">Receptor</keyword>
<feature type="region of interest" description="Disordered" evidence="10">
    <location>
        <begin position="357"/>
        <end position="381"/>
    </location>
</feature>
<keyword evidence="9" id="KW-0393">Immunoglobulin domain</keyword>
<evidence type="ECO:0008006" key="14">
    <source>
        <dbReference type="Google" id="ProtNLM"/>
    </source>
</evidence>
<reference evidence="12" key="2">
    <citation type="submission" date="2025-09" db="UniProtKB">
        <authorList>
            <consortium name="Ensembl"/>
        </authorList>
    </citation>
    <scope>IDENTIFICATION</scope>
</reference>
<keyword evidence="2" id="KW-1003">Cell membrane</keyword>
<gene>
    <name evidence="12" type="primary">CD3E</name>
</gene>
<dbReference type="PROSITE" id="PS51055">
    <property type="entry name" value="ITAM_1"/>
    <property type="match status" value="1"/>
</dbReference>
<proteinExistence type="predicted"/>
<feature type="region of interest" description="Disordered" evidence="10">
    <location>
        <begin position="177"/>
        <end position="216"/>
    </location>
</feature>
<evidence type="ECO:0000256" key="8">
    <source>
        <dbReference type="ARBA" id="ARBA00023170"/>
    </source>
</evidence>
<organism evidence="12 13">
    <name type="scientific">Pseudonaja textilis</name>
    <name type="common">Eastern brown snake</name>
    <dbReference type="NCBI Taxonomy" id="8673"/>
    <lineage>
        <taxon>Eukaryota</taxon>
        <taxon>Metazoa</taxon>
        <taxon>Chordata</taxon>
        <taxon>Craniata</taxon>
        <taxon>Vertebrata</taxon>
        <taxon>Euteleostomi</taxon>
        <taxon>Lepidosauria</taxon>
        <taxon>Squamata</taxon>
        <taxon>Bifurcata</taxon>
        <taxon>Unidentata</taxon>
        <taxon>Episquamata</taxon>
        <taxon>Toxicofera</taxon>
        <taxon>Serpentes</taxon>
        <taxon>Colubroidea</taxon>
        <taxon>Elapidae</taxon>
        <taxon>Hydrophiinae</taxon>
        <taxon>Pseudonaja</taxon>
    </lineage>
</organism>
<evidence type="ECO:0000256" key="3">
    <source>
        <dbReference type="ARBA" id="ARBA00022692"/>
    </source>
</evidence>
<dbReference type="GO" id="GO:0042105">
    <property type="term" value="C:alpha-beta T cell receptor complex"/>
    <property type="evidence" value="ECO:0007669"/>
    <property type="project" value="TreeGrafter"/>
</dbReference>
<keyword evidence="5" id="KW-0391">Immunity</keyword>
<evidence type="ECO:0000256" key="1">
    <source>
        <dbReference type="ARBA" id="ARBA00004251"/>
    </source>
</evidence>
<dbReference type="Proteomes" id="UP000472273">
    <property type="component" value="Unplaced"/>
</dbReference>
<dbReference type="PANTHER" id="PTHR10570:SF9">
    <property type="entry name" value="T-CELL SURFACE GLYCOPROTEIN CD3 EPSILON CHAIN"/>
    <property type="match status" value="1"/>
</dbReference>